<protein>
    <submittedName>
        <fullName evidence="2">Uncharacterized protein</fullName>
    </submittedName>
</protein>
<evidence type="ECO:0000313" key="3">
    <source>
        <dbReference type="Proteomes" id="UP000664132"/>
    </source>
</evidence>
<organism evidence="2 3">
    <name type="scientific">Cadophora malorum</name>
    <dbReference type="NCBI Taxonomy" id="108018"/>
    <lineage>
        <taxon>Eukaryota</taxon>
        <taxon>Fungi</taxon>
        <taxon>Dikarya</taxon>
        <taxon>Ascomycota</taxon>
        <taxon>Pezizomycotina</taxon>
        <taxon>Leotiomycetes</taxon>
        <taxon>Helotiales</taxon>
        <taxon>Ploettnerulaceae</taxon>
        <taxon>Cadophora</taxon>
    </lineage>
</organism>
<accession>A0A8H7TLR8</accession>
<gene>
    <name evidence="2" type="ORF">IFR04_005647</name>
</gene>
<reference evidence="2" key="1">
    <citation type="submission" date="2021-02" db="EMBL/GenBank/DDBJ databases">
        <title>Genome sequence Cadophora malorum strain M34.</title>
        <authorList>
            <person name="Stefanovic E."/>
            <person name="Vu D."/>
            <person name="Scully C."/>
            <person name="Dijksterhuis J."/>
            <person name="Roader J."/>
            <person name="Houbraken J."/>
        </authorList>
    </citation>
    <scope>NUCLEOTIDE SEQUENCE</scope>
    <source>
        <strain evidence="2">M34</strain>
    </source>
</reference>
<feature type="compositionally biased region" description="Polar residues" evidence="1">
    <location>
        <begin position="268"/>
        <end position="286"/>
    </location>
</feature>
<evidence type="ECO:0000256" key="1">
    <source>
        <dbReference type="SAM" id="MobiDB-lite"/>
    </source>
</evidence>
<name>A0A8H7TLR8_9HELO</name>
<dbReference type="Proteomes" id="UP000664132">
    <property type="component" value="Unassembled WGS sequence"/>
</dbReference>
<dbReference type="EMBL" id="JAFJYH010000069">
    <property type="protein sequence ID" value="KAG4421236.1"/>
    <property type="molecule type" value="Genomic_DNA"/>
</dbReference>
<dbReference type="OrthoDB" id="10633069at2759"/>
<sequence length="452" mass="50797">MSATKNERWASVAALPAGAFYANALSTPQDVPMSVQCSLKIPTPWTVTEHTMDFEVTRRRLAQNIRDQKSYRNQYPLRVERVVSQIFTEFNDDQITDFCYNSLTEVYKEWLDEEEIDWEANLVPSCSSGTSETDLPGSYTVTIGGETAQRSIVQARYAGGAWGFGGLLFRQLQHQNHAFRMRALEKSRNKFYAYVEGVHGPGMKRMRFVAYATFQRGDLTSEEIKGWACILETQNMVLTQTFDESERGQDVPLFTAMYLPDMGVSPLRGTNRTPSIRQSNAGSVPDSNEGRDKAPDIVKGMIAAWKRQGGGSCSRVEARLEILPPLAQPRNTPVVKIEAFYLGLPRDILAANSYQHFDTIVVTIDLVEEGFHPHPWIKVPEHYPEADQAMRLVICISGINKVPHSPSQGTSFAHWVKRQRNEDKRGIEGNPAVNAAMSIIDWLRGEVLVPIP</sequence>
<proteinExistence type="predicted"/>
<comment type="caution">
    <text evidence="2">The sequence shown here is derived from an EMBL/GenBank/DDBJ whole genome shotgun (WGS) entry which is preliminary data.</text>
</comment>
<feature type="region of interest" description="Disordered" evidence="1">
    <location>
        <begin position="268"/>
        <end position="293"/>
    </location>
</feature>
<dbReference type="AlphaFoldDB" id="A0A8H7TLR8"/>
<keyword evidence="3" id="KW-1185">Reference proteome</keyword>
<evidence type="ECO:0000313" key="2">
    <source>
        <dbReference type="EMBL" id="KAG4421236.1"/>
    </source>
</evidence>